<organism evidence="1">
    <name type="scientific">viral metagenome</name>
    <dbReference type="NCBI Taxonomy" id="1070528"/>
    <lineage>
        <taxon>unclassified sequences</taxon>
        <taxon>metagenomes</taxon>
        <taxon>organismal metagenomes</taxon>
    </lineage>
</organism>
<name>A0A6H1ZRE5_9ZZZZ</name>
<dbReference type="AlphaFoldDB" id="A0A6H1ZRE5"/>
<sequence length="75" mass="8533">MMVMEFSEFIARGGGIYHLIRINSIPVGMERDYTKRNENVRNHKPLCKRCDGTGNELFSMYRKCTVCKGTGVGTN</sequence>
<dbReference type="SUPFAM" id="SSF57938">
    <property type="entry name" value="DnaJ/Hsp40 cysteine-rich domain"/>
    <property type="match status" value="1"/>
</dbReference>
<dbReference type="EMBL" id="MT144160">
    <property type="protein sequence ID" value="QJA49877.1"/>
    <property type="molecule type" value="Genomic_DNA"/>
</dbReference>
<gene>
    <name evidence="1" type="ORF">TM448A01521_0012</name>
</gene>
<accession>A0A6H1ZRE5</accession>
<proteinExistence type="predicted"/>
<protein>
    <submittedName>
        <fullName evidence="1">Putative chaperone</fullName>
    </submittedName>
</protein>
<evidence type="ECO:0000313" key="1">
    <source>
        <dbReference type="EMBL" id="QJA49877.1"/>
    </source>
</evidence>
<reference evidence="1" key="1">
    <citation type="submission" date="2020-03" db="EMBL/GenBank/DDBJ databases">
        <title>The deep terrestrial virosphere.</title>
        <authorList>
            <person name="Holmfeldt K."/>
            <person name="Nilsson E."/>
            <person name="Simone D."/>
            <person name="Lopez-Fernandez M."/>
            <person name="Wu X."/>
            <person name="de Brujin I."/>
            <person name="Lundin D."/>
            <person name="Andersson A."/>
            <person name="Bertilsson S."/>
            <person name="Dopson M."/>
        </authorList>
    </citation>
    <scope>NUCLEOTIDE SEQUENCE</scope>
    <source>
        <strain evidence="1">TM448A01521</strain>
    </source>
</reference>
<dbReference type="InterPro" id="IPR036410">
    <property type="entry name" value="HSP_DnaJ_Cys-rich_dom_sf"/>
</dbReference>